<dbReference type="OrthoDB" id="185373at2759"/>
<dbReference type="FunFam" id="1.25.40.10:FF:000227">
    <property type="entry name" value="Pentatricopeptide repeat-containing protein At3g13880"/>
    <property type="match status" value="1"/>
</dbReference>
<dbReference type="GO" id="GO:0003723">
    <property type="term" value="F:RNA binding"/>
    <property type="evidence" value="ECO:0007669"/>
    <property type="project" value="InterPro"/>
</dbReference>
<feature type="repeat" description="PPR" evidence="2">
    <location>
        <begin position="283"/>
        <end position="317"/>
    </location>
</feature>
<reference evidence="3" key="1">
    <citation type="submission" date="2021-01" db="EMBL/GenBank/DDBJ databases">
        <title>Adiantum capillus-veneris genome.</title>
        <authorList>
            <person name="Fang Y."/>
            <person name="Liao Q."/>
        </authorList>
    </citation>
    <scope>NUCLEOTIDE SEQUENCE</scope>
    <source>
        <strain evidence="3">H3</strain>
        <tissue evidence="3">Leaf</tissue>
    </source>
</reference>
<dbReference type="InterPro" id="IPR011990">
    <property type="entry name" value="TPR-like_helical_dom_sf"/>
</dbReference>
<dbReference type="Proteomes" id="UP000886520">
    <property type="component" value="Chromosome 4"/>
</dbReference>
<dbReference type="Pfam" id="PF01535">
    <property type="entry name" value="PPR"/>
    <property type="match status" value="3"/>
</dbReference>
<evidence type="ECO:0000313" key="3">
    <source>
        <dbReference type="EMBL" id="KAI5081296.1"/>
    </source>
</evidence>
<keyword evidence="1" id="KW-0677">Repeat</keyword>
<sequence>MFSNVDRQSLQEHLALVALLKTCARQKDVCKGTILHADVLRRGLLEQNVFIGSTLVDMYSKCGALAKAQQAFDDLLRRDVVCWTALIIGYTHHGHGERALICLQKMKLEGFLPDAVTFACTLRACGSIGATEMGEEIHLEIARKQLLENDIVLGNALVDMYAKCGALSKAQQVLNELPVQDVVSWNALITGYVHSGHDEQAIECLELMQSKGMSPNAVTLLCVLQACGSLGALDKAKQIHVGIVSKGLLKIHDLLGNALVDMYARCGALEQAQQVLNELPVQTKVSWTALISGYCQHGQHEKALACYQKMQSEGLPSDALTLAWVLKACGSMRALEKGKEVHADIAREGFLENDHVLANALVDMYAKCGALAIAEQVFDELLMCNAASSTALITGYFQQGHGEEALACFERMQHNGISPDIVTLLCILQVCGSLGAIQKGEEIHAKVVKEGLLGNYCGLGNLLVDMYMKCGGVAKAQLIFDGIGVRDVVSWTALMTGYAQAGKHECVFCLFDEMIGHGTAPNSVTLTVVLKSCTDLSLLSKGLTYFETMSSSYGITPTLEHHTWIVDLFGRAGYFDKAMEVAKRVPSSDHLPTWLALLGACRKWENVVIGRIAFENILRLDRMDTAAYACMSDIYAVALVKEELIHF</sequence>
<dbReference type="PROSITE" id="PS51375">
    <property type="entry name" value="PPR"/>
    <property type="match status" value="5"/>
</dbReference>
<dbReference type="NCBIfam" id="TIGR00756">
    <property type="entry name" value="PPR"/>
    <property type="match status" value="5"/>
</dbReference>
<comment type="caution">
    <text evidence="3">The sequence shown here is derived from an EMBL/GenBank/DDBJ whole genome shotgun (WGS) entry which is preliminary data.</text>
</comment>
<dbReference type="FunFam" id="1.25.40.10:FF:000031">
    <property type="entry name" value="Pentatricopeptide repeat-containing protein mitochondrial"/>
    <property type="match status" value="1"/>
</dbReference>
<organism evidence="3 4">
    <name type="scientific">Adiantum capillus-veneris</name>
    <name type="common">Maidenhair fern</name>
    <dbReference type="NCBI Taxonomy" id="13818"/>
    <lineage>
        <taxon>Eukaryota</taxon>
        <taxon>Viridiplantae</taxon>
        <taxon>Streptophyta</taxon>
        <taxon>Embryophyta</taxon>
        <taxon>Tracheophyta</taxon>
        <taxon>Polypodiopsida</taxon>
        <taxon>Polypodiidae</taxon>
        <taxon>Polypodiales</taxon>
        <taxon>Pteridineae</taxon>
        <taxon>Pteridaceae</taxon>
        <taxon>Vittarioideae</taxon>
        <taxon>Adiantum</taxon>
    </lineage>
</organism>
<dbReference type="FunFam" id="1.25.40.10:FF:000436">
    <property type="entry name" value="Pentatricopeptide repeat-containing protein At5g39350 family"/>
    <property type="match status" value="1"/>
</dbReference>
<feature type="repeat" description="PPR" evidence="2">
    <location>
        <begin position="487"/>
        <end position="521"/>
    </location>
</feature>
<dbReference type="PANTHER" id="PTHR47926:SF382">
    <property type="entry name" value="PENTACOTRIPEPTIDE-REPEAT REGION OF PRORP DOMAIN-CONTAINING PROTEIN"/>
    <property type="match status" value="1"/>
</dbReference>
<dbReference type="Pfam" id="PF13041">
    <property type="entry name" value="PPR_2"/>
    <property type="match status" value="5"/>
</dbReference>
<feature type="repeat" description="PPR" evidence="2">
    <location>
        <begin position="385"/>
        <end position="419"/>
    </location>
</feature>
<evidence type="ECO:0008006" key="5">
    <source>
        <dbReference type="Google" id="ProtNLM"/>
    </source>
</evidence>
<evidence type="ECO:0000256" key="2">
    <source>
        <dbReference type="PROSITE-ProRule" id="PRU00708"/>
    </source>
</evidence>
<dbReference type="EMBL" id="JABFUD020000004">
    <property type="protein sequence ID" value="KAI5081296.1"/>
    <property type="molecule type" value="Genomic_DNA"/>
</dbReference>
<dbReference type="PANTHER" id="PTHR47926">
    <property type="entry name" value="PENTATRICOPEPTIDE REPEAT-CONTAINING PROTEIN"/>
    <property type="match status" value="1"/>
</dbReference>
<dbReference type="FunFam" id="1.25.40.10:FF:000158">
    <property type="entry name" value="pentatricopeptide repeat-containing protein At2g33680"/>
    <property type="match status" value="1"/>
</dbReference>
<evidence type="ECO:0000256" key="1">
    <source>
        <dbReference type="ARBA" id="ARBA00022737"/>
    </source>
</evidence>
<dbReference type="GO" id="GO:0048731">
    <property type="term" value="P:system development"/>
    <property type="evidence" value="ECO:0007669"/>
    <property type="project" value="UniProtKB-ARBA"/>
</dbReference>
<accession>A0A9D4ZPR0</accession>
<dbReference type="FunFam" id="1.25.40.10:FF:000285">
    <property type="entry name" value="Pentatricopeptide repeat-containing protein, chloroplastic"/>
    <property type="match status" value="1"/>
</dbReference>
<proteinExistence type="predicted"/>
<name>A0A9D4ZPR0_ADICA</name>
<feature type="repeat" description="PPR" evidence="2">
    <location>
        <begin position="181"/>
        <end position="215"/>
    </location>
</feature>
<dbReference type="Gene3D" id="1.25.40.10">
    <property type="entry name" value="Tetratricopeptide repeat domain"/>
    <property type="match status" value="5"/>
</dbReference>
<evidence type="ECO:0000313" key="4">
    <source>
        <dbReference type="Proteomes" id="UP000886520"/>
    </source>
</evidence>
<gene>
    <name evidence="3" type="ORF">GOP47_0004479</name>
</gene>
<feature type="repeat" description="PPR" evidence="2">
    <location>
        <begin position="79"/>
        <end position="113"/>
    </location>
</feature>
<protein>
    <recommendedName>
        <fullName evidence="5">Pentatricopeptide repeat-containing protein</fullName>
    </recommendedName>
</protein>
<dbReference type="InterPro" id="IPR002885">
    <property type="entry name" value="PPR_rpt"/>
</dbReference>
<keyword evidence="4" id="KW-1185">Reference proteome</keyword>
<dbReference type="InterPro" id="IPR046960">
    <property type="entry name" value="PPR_At4g14850-like_plant"/>
</dbReference>
<dbReference type="GO" id="GO:0009451">
    <property type="term" value="P:RNA modification"/>
    <property type="evidence" value="ECO:0007669"/>
    <property type="project" value="InterPro"/>
</dbReference>
<dbReference type="AlphaFoldDB" id="A0A9D4ZPR0"/>